<sequence>YVQLVCFDGVLLAVLSVVRIINDDDDVGVIRNSRGRFVRDNIEPSVVEKLCENSQRGLRDNGVEQRGYKRPKKEEKESNRNNT</sequence>
<dbReference type="EMBL" id="UYRW01000603">
    <property type="protein sequence ID" value="VDK68468.1"/>
    <property type="molecule type" value="Genomic_DNA"/>
</dbReference>
<proteinExistence type="predicted"/>
<feature type="signal peptide" evidence="2">
    <location>
        <begin position="1"/>
        <end position="20"/>
    </location>
</feature>
<dbReference type="Proteomes" id="UP000271087">
    <property type="component" value="Unassembled WGS sequence"/>
</dbReference>
<keyword evidence="4" id="KW-1185">Reference proteome</keyword>
<reference evidence="3 4" key="1">
    <citation type="submission" date="2018-08" db="EMBL/GenBank/DDBJ databases">
        <authorList>
            <person name="Laetsch R D."/>
            <person name="Stevens L."/>
            <person name="Kumar S."/>
            <person name="Blaxter L. M."/>
        </authorList>
    </citation>
    <scope>NUCLEOTIDE SEQUENCE [LARGE SCALE GENOMIC DNA]</scope>
</reference>
<name>A0A3P6TQW9_ONCOC</name>
<feature type="region of interest" description="Disordered" evidence="1">
    <location>
        <begin position="57"/>
        <end position="83"/>
    </location>
</feature>
<feature type="chain" id="PRO_5018088138" evidence="2">
    <location>
        <begin position="21"/>
        <end position="83"/>
    </location>
</feature>
<evidence type="ECO:0000256" key="1">
    <source>
        <dbReference type="SAM" id="MobiDB-lite"/>
    </source>
</evidence>
<dbReference type="AlphaFoldDB" id="A0A3P6TQW9"/>
<protein>
    <submittedName>
        <fullName evidence="3">Uncharacterized protein</fullName>
    </submittedName>
</protein>
<evidence type="ECO:0000313" key="4">
    <source>
        <dbReference type="Proteomes" id="UP000271087"/>
    </source>
</evidence>
<organism evidence="3 4">
    <name type="scientific">Onchocerca ochengi</name>
    <name type="common">Filarial nematode worm</name>
    <dbReference type="NCBI Taxonomy" id="42157"/>
    <lineage>
        <taxon>Eukaryota</taxon>
        <taxon>Metazoa</taxon>
        <taxon>Ecdysozoa</taxon>
        <taxon>Nematoda</taxon>
        <taxon>Chromadorea</taxon>
        <taxon>Rhabditida</taxon>
        <taxon>Spirurina</taxon>
        <taxon>Spiruromorpha</taxon>
        <taxon>Filarioidea</taxon>
        <taxon>Onchocercidae</taxon>
        <taxon>Onchocerca</taxon>
    </lineage>
</organism>
<accession>A0A3P6TQW9</accession>
<evidence type="ECO:0000256" key="2">
    <source>
        <dbReference type="SAM" id="SignalP"/>
    </source>
</evidence>
<keyword evidence="2" id="KW-0732">Signal</keyword>
<evidence type="ECO:0000313" key="3">
    <source>
        <dbReference type="EMBL" id="VDK68468.1"/>
    </source>
</evidence>
<feature type="non-terminal residue" evidence="3">
    <location>
        <position position="1"/>
    </location>
</feature>
<gene>
    <name evidence="3" type="ORF">NOO_LOCUS3261</name>
</gene>